<organism evidence="3 4">
    <name type="scientific">Phlyctema vagabunda</name>
    <dbReference type="NCBI Taxonomy" id="108571"/>
    <lineage>
        <taxon>Eukaryota</taxon>
        <taxon>Fungi</taxon>
        <taxon>Dikarya</taxon>
        <taxon>Ascomycota</taxon>
        <taxon>Pezizomycotina</taxon>
        <taxon>Leotiomycetes</taxon>
        <taxon>Helotiales</taxon>
        <taxon>Dermateaceae</taxon>
        <taxon>Phlyctema</taxon>
    </lineage>
</organism>
<dbReference type="InterPro" id="IPR054505">
    <property type="entry name" value="Myb_DNA-bind_8"/>
</dbReference>
<comment type="caution">
    <text evidence="3">The sequence shown here is derived from an EMBL/GenBank/DDBJ whole genome shotgun (WGS) entry which is preliminary data.</text>
</comment>
<name>A0ABR4PD99_9HELO</name>
<feature type="region of interest" description="Disordered" evidence="1">
    <location>
        <begin position="175"/>
        <end position="194"/>
    </location>
</feature>
<dbReference type="Pfam" id="PF22980">
    <property type="entry name" value="Myb_DNA-bind_8"/>
    <property type="match status" value="1"/>
</dbReference>
<reference evidence="3 4" key="1">
    <citation type="submission" date="2024-06" db="EMBL/GenBank/DDBJ databases">
        <title>Complete genome of Phlyctema vagabunda strain 19-DSS-EL-015.</title>
        <authorList>
            <person name="Fiorenzani C."/>
        </authorList>
    </citation>
    <scope>NUCLEOTIDE SEQUENCE [LARGE SCALE GENOMIC DNA]</scope>
    <source>
        <strain evidence="3 4">19-DSS-EL-015</strain>
    </source>
</reference>
<feature type="domain" description="Myb-like DNA-binding" evidence="2">
    <location>
        <begin position="7"/>
        <end position="54"/>
    </location>
</feature>
<evidence type="ECO:0000313" key="4">
    <source>
        <dbReference type="Proteomes" id="UP001629113"/>
    </source>
</evidence>
<protein>
    <recommendedName>
        <fullName evidence="2">Myb-like DNA-binding domain-containing protein</fullName>
    </recommendedName>
</protein>
<gene>
    <name evidence="3" type="ORF">PVAG01_07732</name>
</gene>
<evidence type="ECO:0000259" key="2">
    <source>
        <dbReference type="Pfam" id="PF22980"/>
    </source>
</evidence>
<dbReference type="EMBL" id="JBFCZG010000006">
    <property type="protein sequence ID" value="KAL3421287.1"/>
    <property type="molecule type" value="Genomic_DNA"/>
</dbReference>
<accession>A0ABR4PD99</accession>
<evidence type="ECO:0000256" key="1">
    <source>
        <dbReference type="SAM" id="MobiDB-lite"/>
    </source>
</evidence>
<dbReference type="Proteomes" id="UP001629113">
    <property type="component" value="Unassembled WGS sequence"/>
</dbReference>
<sequence>MSRASNEEQFKFLISCIRYSNNGKVDFGQVAQECNIISKGAAAKRYERMMKIHGIHDNTTTRKPTTTQNRAPKTEAQDPVPSKKRKGDAYMETTAADDDEVFLSIKKDPVQVKEEYKVKEEPNTQEKAKNIFDFNASLLKYMDSSTDLDGVYNNFSNEPNYHFASTSAGSPATPYGFESASGTQHNSPFMGPPYTSASESYLNPLSSVPTSMSTGVTGGMGADEIPYPQQLQYSTDNVQGGDQRVPQQQQQSQVTSTAPRGSHHNSIVLD</sequence>
<keyword evidence="4" id="KW-1185">Reference proteome</keyword>
<feature type="region of interest" description="Disordered" evidence="1">
    <location>
        <begin position="233"/>
        <end position="270"/>
    </location>
</feature>
<evidence type="ECO:0000313" key="3">
    <source>
        <dbReference type="EMBL" id="KAL3421287.1"/>
    </source>
</evidence>
<feature type="compositionally biased region" description="Low complexity" evidence="1">
    <location>
        <begin position="238"/>
        <end position="254"/>
    </location>
</feature>
<feature type="region of interest" description="Disordered" evidence="1">
    <location>
        <begin position="55"/>
        <end position="87"/>
    </location>
</feature>
<proteinExistence type="predicted"/>